<dbReference type="EMBL" id="CATNWA010000083">
    <property type="protein sequence ID" value="CAI9532789.1"/>
    <property type="molecule type" value="Genomic_DNA"/>
</dbReference>
<name>A0ABN9A9V8_9NEOB</name>
<proteinExistence type="predicted"/>
<reference evidence="3" key="1">
    <citation type="submission" date="2023-05" db="EMBL/GenBank/DDBJ databases">
        <authorList>
            <person name="Stuckert A."/>
        </authorList>
    </citation>
    <scope>NUCLEOTIDE SEQUENCE</scope>
</reference>
<feature type="non-terminal residue" evidence="3">
    <location>
        <position position="1"/>
    </location>
</feature>
<dbReference type="PANTHER" id="PTHR32083">
    <property type="entry name" value="CILIA AND FLAGELLA-ASSOCIATED PROTEIN 58-RELATED"/>
    <property type="match status" value="1"/>
</dbReference>
<evidence type="ECO:0000256" key="2">
    <source>
        <dbReference type="SAM" id="MobiDB-lite"/>
    </source>
</evidence>
<keyword evidence="4" id="KW-1185">Reference proteome</keyword>
<feature type="region of interest" description="Disordered" evidence="2">
    <location>
        <begin position="1"/>
        <end position="33"/>
    </location>
</feature>
<dbReference type="PANTHER" id="PTHR32083:SF34">
    <property type="entry name" value="COILED-COIL DOMAIN-CONTAINING PROTEIN 146"/>
    <property type="match status" value="1"/>
</dbReference>
<accession>A0ABN9A9V8</accession>
<keyword evidence="1" id="KW-0175">Coiled coil</keyword>
<feature type="non-terminal residue" evidence="3">
    <location>
        <position position="177"/>
    </location>
</feature>
<dbReference type="Proteomes" id="UP001162483">
    <property type="component" value="Unassembled WGS sequence"/>
</dbReference>
<gene>
    <name evidence="3" type="ORF">SPARVUS_LOCUS271060</name>
</gene>
<evidence type="ECO:0000313" key="4">
    <source>
        <dbReference type="Proteomes" id="UP001162483"/>
    </source>
</evidence>
<evidence type="ECO:0000256" key="1">
    <source>
        <dbReference type="ARBA" id="ARBA00023054"/>
    </source>
</evidence>
<sequence length="177" mass="21201">DRLNDLEKHAEDPEKITRTRKLEGKDPSQPELLKKTEELELRLAEKEEQLLEKDFLYEQVSKLSDRIRIKAENGKEDTLTCAKKINKMKNKIKDTTRKMMSQIAELSMQQANCIKLQQEVRDKEKFVETCHARMEQGLPPSGEIKQEWKRLVREERIRQLEREEKTRIQEEEEQHFL</sequence>
<evidence type="ECO:0000313" key="3">
    <source>
        <dbReference type="EMBL" id="CAI9532789.1"/>
    </source>
</evidence>
<organism evidence="3 4">
    <name type="scientific">Staurois parvus</name>
    <dbReference type="NCBI Taxonomy" id="386267"/>
    <lineage>
        <taxon>Eukaryota</taxon>
        <taxon>Metazoa</taxon>
        <taxon>Chordata</taxon>
        <taxon>Craniata</taxon>
        <taxon>Vertebrata</taxon>
        <taxon>Euteleostomi</taxon>
        <taxon>Amphibia</taxon>
        <taxon>Batrachia</taxon>
        <taxon>Anura</taxon>
        <taxon>Neobatrachia</taxon>
        <taxon>Ranoidea</taxon>
        <taxon>Ranidae</taxon>
        <taxon>Staurois</taxon>
    </lineage>
</organism>
<protein>
    <submittedName>
        <fullName evidence="3">Uncharacterized protein</fullName>
    </submittedName>
</protein>
<comment type="caution">
    <text evidence="3">The sequence shown here is derived from an EMBL/GenBank/DDBJ whole genome shotgun (WGS) entry which is preliminary data.</text>
</comment>